<evidence type="ECO:0000259" key="1">
    <source>
        <dbReference type="Pfam" id="PF14505"/>
    </source>
</evidence>
<sequence length="332" mass="36260">MRVRKAGRTGRPGTPAMNLRDLVMITVSGQIAHPIGRASPYRIGHDGVPRVLPGSGGIVISHRIGDRCVGLAGDHVEPGVSLHNNKREIVGKKNAPNLALITYACVGNTAEVMNGPCKGKKGLVTGKHGGVAHLMIDFPTSVLRRLRIGDGIQINAHGLGLRFIGHPRVSVFSCAPGLIRRWGIRSVRQRIEVPVTHRIPASIMGSGIGKSSAVRGDFDIQLFDPDIRRRYKLGSLRFGDFVAILHSDTRFGRAYRRGMVTIGVIVHSDSTVSGHGPGVMTLLTGPLPFLRPVRDRNANLAAIYRIRSLLPARAYRPLVRTKMMRKQMRYDI</sequence>
<dbReference type="Pfam" id="PF20999">
    <property type="entry name" value="DUF4438_C"/>
    <property type="match status" value="1"/>
</dbReference>
<accession>A0A401FTZ1</accession>
<gene>
    <name evidence="3" type="ORF">DENIS_1375</name>
</gene>
<protein>
    <submittedName>
        <fullName evidence="3">DUF4438 domain-containing protein</fullName>
    </submittedName>
</protein>
<dbReference type="Pfam" id="PF14505">
    <property type="entry name" value="DUF4438"/>
    <property type="match status" value="1"/>
</dbReference>
<reference evidence="4" key="1">
    <citation type="submission" date="2017-11" db="EMBL/GenBank/DDBJ databases">
        <authorList>
            <person name="Watanabe M."/>
            <person name="Kojima H."/>
        </authorList>
    </citation>
    <scope>NUCLEOTIDE SEQUENCE [LARGE SCALE GENOMIC DNA]</scope>
    <source>
        <strain evidence="4">Tokyo 01</strain>
    </source>
</reference>
<dbReference type="Gene3D" id="4.10.1180.10">
    <property type="entry name" value="tm1086 domain"/>
    <property type="match status" value="1"/>
</dbReference>
<feature type="domain" description="DUF4438" evidence="1">
    <location>
        <begin position="41"/>
        <end position="179"/>
    </location>
</feature>
<dbReference type="AlphaFoldDB" id="A0A401FTZ1"/>
<keyword evidence="4" id="KW-1185">Reference proteome</keyword>
<evidence type="ECO:0000259" key="2">
    <source>
        <dbReference type="Pfam" id="PF20999"/>
    </source>
</evidence>
<dbReference type="Proteomes" id="UP000288096">
    <property type="component" value="Unassembled WGS sequence"/>
</dbReference>
<organism evidence="3 4">
    <name type="scientific">Desulfonema ishimotonii</name>
    <dbReference type="NCBI Taxonomy" id="45657"/>
    <lineage>
        <taxon>Bacteria</taxon>
        <taxon>Pseudomonadati</taxon>
        <taxon>Thermodesulfobacteriota</taxon>
        <taxon>Desulfobacteria</taxon>
        <taxon>Desulfobacterales</taxon>
        <taxon>Desulfococcaceae</taxon>
        <taxon>Desulfonema</taxon>
    </lineage>
</organism>
<dbReference type="EMBL" id="BEXT01000001">
    <property type="protein sequence ID" value="GBC60423.1"/>
    <property type="molecule type" value="Genomic_DNA"/>
</dbReference>
<reference evidence="4" key="2">
    <citation type="submission" date="2019-01" db="EMBL/GenBank/DDBJ databases">
        <title>Genome sequence of Desulfonema ishimotonii strain Tokyo 01.</title>
        <authorList>
            <person name="Fukui M."/>
        </authorList>
    </citation>
    <scope>NUCLEOTIDE SEQUENCE [LARGE SCALE GENOMIC DNA]</scope>
    <source>
        <strain evidence="4">Tokyo 01</strain>
    </source>
</reference>
<comment type="caution">
    <text evidence="3">The sequence shown here is derived from an EMBL/GenBank/DDBJ whole genome shotgun (WGS) entry which is preliminary data.</text>
</comment>
<evidence type="ECO:0000313" key="3">
    <source>
        <dbReference type="EMBL" id="GBC60423.1"/>
    </source>
</evidence>
<dbReference type="RefSeq" id="WP_208022528.1">
    <property type="nucleotide sequence ID" value="NZ_BEXT01000001.1"/>
</dbReference>
<feature type="domain" description="DUF4438" evidence="2">
    <location>
        <begin position="182"/>
        <end position="303"/>
    </location>
</feature>
<proteinExistence type="predicted"/>
<dbReference type="InterPro" id="IPR044909">
    <property type="entry name" value="TM_1086_sf"/>
</dbReference>
<dbReference type="InterPro" id="IPR044910">
    <property type="entry name" value="TM_1086_SG_dom"/>
</dbReference>
<dbReference type="InterPro" id="IPR048399">
    <property type="entry name" value="DUF4438_C"/>
</dbReference>
<dbReference type="Gene3D" id="2.102.30.10">
    <property type="entry name" value="tm1086 (SG structure) domain"/>
    <property type="match status" value="1"/>
</dbReference>
<dbReference type="InterPro" id="IPR029433">
    <property type="entry name" value="DUF4438_N"/>
</dbReference>
<dbReference type="Gene3D" id="2.40.10.170">
    <property type="match status" value="1"/>
</dbReference>
<evidence type="ECO:0000313" key="4">
    <source>
        <dbReference type="Proteomes" id="UP000288096"/>
    </source>
</evidence>
<name>A0A401FTZ1_9BACT</name>